<sequence>MKNCPGTTLTGSLLMPQKALELRFIEADIREELLDEGKPPSDSQLSKVDFTRLHDNQEASPGGVTLSEYTFPYLTRLARFTEERSASIRLCARIGWDHFDIWRPLLMYAGTRDLFRWTVRGKTDASGWPLSYLTLSAKPEPPIACGPLRDKHPRWPYKSWLSPFGHHFRTGVLN</sequence>
<protein>
    <submittedName>
        <fullName evidence="1">Predicted protein</fullName>
    </submittedName>
</protein>
<name>B0D4Z6_LACBS</name>
<dbReference type="HOGENOM" id="CLU_1540315_0_0_1"/>
<dbReference type="AlphaFoldDB" id="B0D4Z6"/>
<dbReference type="RefSeq" id="XP_001879100.1">
    <property type="nucleotide sequence ID" value="XM_001879065.1"/>
</dbReference>
<dbReference type="InParanoid" id="B0D4Z6"/>
<organism evidence="2">
    <name type="scientific">Laccaria bicolor (strain S238N-H82 / ATCC MYA-4686)</name>
    <name type="common">Bicoloured deceiver</name>
    <name type="synonym">Laccaria laccata var. bicolor</name>
    <dbReference type="NCBI Taxonomy" id="486041"/>
    <lineage>
        <taxon>Eukaryota</taxon>
        <taxon>Fungi</taxon>
        <taxon>Dikarya</taxon>
        <taxon>Basidiomycota</taxon>
        <taxon>Agaricomycotina</taxon>
        <taxon>Agaricomycetes</taxon>
        <taxon>Agaricomycetidae</taxon>
        <taxon>Agaricales</taxon>
        <taxon>Agaricineae</taxon>
        <taxon>Hydnangiaceae</taxon>
        <taxon>Laccaria</taxon>
    </lineage>
</organism>
<evidence type="ECO:0000313" key="2">
    <source>
        <dbReference type="Proteomes" id="UP000001194"/>
    </source>
</evidence>
<accession>B0D4Z6</accession>
<proteinExistence type="predicted"/>
<keyword evidence="2" id="KW-1185">Reference proteome</keyword>
<dbReference type="Proteomes" id="UP000001194">
    <property type="component" value="Unassembled WGS sequence"/>
</dbReference>
<dbReference type="GeneID" id="6074522"/>
<reference evidence="1 2" key="1">
    <citation type="journal article" date="2008" name="Nature">
        <title>The genome of Laccaria bicolor provides insights into mycorrhizal symbiosis.</title>
        <authorList>
            <person name="Martin F."/>
            <person name="Aerts A."/>
            <person name="Ahren D."/>
            <person name="Brun A."/>
            <person name="Danchin E.G.J."/>
            <person name="Duchaussoy F."/>
            <person name="Gibon J."/>
            <person name="Kohler A."/>
            <person name="Lindquist E."/>
            <person name="Pereda V."/>
            <person name="Salamov A."/>
            <person name="Shapiro H.J."/>
            <person name="Wuyts J."/>
            <person name="Blaudez D."/>
            <person name="Buee M."/>
            <person name="Brokstein P."/>
            <person name="Canbaeck B."/>
            <person name="Cohen D."/>
            <person name="Courty P.E."/>
            <person name="Coutinho P.M."/>
            <person name="Delaruelle C."/>
            <person name="Detter J.C."/>
            <person name="Deveau A."/>
            <person name="DiFazio S."/>
            <person name="Duplessis S."/>
            <person name="Fraissinet-Tachet L."/>
            <person name="Lucic E."/>
            <person name="Frey-Klett P."/>
            <person name="Fourrey C."/>
            <person name="Feussner I."/>
            <person name="Gay G."/>
            <person name="Grimwood J."/>
            <person name="Hoegger P.J."/>
            <person name="Jain P."/>
            <person name="Kilaru S."/>
            <person name="Labbe J."/>
            <person name="Lin Y.C."/>
            <person name="Legue V."/>
            <person name="Le Tacon F."/>
            <person name="Marmeisse R."/>
            <person name="Melayah D."/>
            <person name="Montanini B."/>
            <person name="Muratet M."/>
            <person name="Nehls U."/>
            <person name="Niculita-Hirzel H."/>
            <person name="Oudot-Le Secq M.P."/>
            <person name="Peter M."/>
            <person name="Quesneville H."/>
            <person name="Rajashekar B."/>
            <person name="Reich M."/>
            <person name="Rouhier N."/>
            <person name="Schmutz J."/>
            <person name="Yin T."/>
            <person name="Chalot M."/>
            <person name="Henrissat B."/>
            <person name="Kuees U."/>
            <person name="Lucas S."/>
            <person name="Van de Peer Y."/>
            <person name="Podila G.K."/>
            <person name="Polle A."/>
            <person name="Pukkila P.J."/>
            <person name="Richardson P.M."/>
            <person name="Rouze P."/>
            <person name="Sanders I.R."/>
            <person name="Stajich J.E."/>
            <person name="Tunlid A."/>
            <person name="Tuskan G."/>
            <person name="Grigoriev I.V."/>
        </authorList>
    </citation>
    <scope>NUCLEOTIDE SEQUENCE [LARGE SCALE GENOMIC DNA]</scope>
    <source>
        <strain evidence="2">S238N-H82 / ATCC MYA-4686</strain>
    </source>
</reference>
<dbReference type="EMBL" id="DS547097">
    <property type="protein sequence ID" value="EDR10650.1"/>
    <property type="molecule type" value="Genomic_DNA"/>
</dbReference>
<gene>
    <name evidence="1" type="ORF">LACBIDRAFT_325457</name>
</gene>
<dbReference type="KEGG" id="lbc:LACBIDRAFT_325457"/>
<evidence type="ECO:0000313" key="1">
    <source>
        <dbReference type="EMBL" id="EDR10650.1"/>
    </source>
</evidence>